<feature type="region of interest" description="Disordered" evidence="1">
    <location>
        <begin position="1"/>
        <end position="70"/>
    </location>
</feature>
<dbReference type="HOGENOM" id="CLU_816750_0_0_1"/>
<keyword evidence="3" id="KW-1185">Reference proteome</keyword>
<evidence type="ECO:0000313" key="3">
    <source>
        <dbReference type="Proteomes" id="UP000008063"/>
    </source>
</evidence>
<accession>F8PGH5</accession>
<feature type="compositionally biased region" description="Polar residues" evidence="1">
    <location>
        <begin position="48"/>
        <end position="60"/>
    </location>
</feature>
<dbReference type="EMBL" id="GL945474">
    <property type="protein sequence ID" value="EGO05408.1"/>
    <property type="molecule type" value="Genomic_DNA"/>
</dbReference>
<dbReference type="AlphaFoldDB" id="F8PGH5"/>
<gene>
    <name evidence="2" type="ORF">SERLA73DRAFT_69023</name>
</gene>
<dbReference type="Proteomes" id="UP000008063">
    <property type="component" value="Unassembled WGS sequence"/>
</dbReference>
<sequence>MIEGEWTHGVVRRVGETRDAATERTSKRMVNDLPPTPPASNVLVPGLNTPQPGQSRVSSQPNPPQLDTYLDLSAPQNLAQQTAVPPPPPPRQSKAGNTKLDKAGMDVAKMEILKKVFNQAGMPTWDVQGSIVTACLDTGARAYLIQGEYPWSLARKRTIFNHLALLRNVAKSLSKGASEIGYGLHIDIWSNESEKDHRTRVSSHLLKKPEYLFMNCVELDSTGQSSVILHFESEVFISVVLHFVWRGGHAHLLESAASLKFAFGTVGASLACCLEESVGGEYHHEGFAMAKFGEFYDYILHIVDDVILNNVLMRARYEALLNCLVAWGNTIFHEASHTNF</sequence>
<proteinExistence type="predicted"/>
<evidence type="ECO:0000256" key="1">
    <source>
        <dbReference type="SAM" id="MobiDB-lite"/>
    </source>
</evidence>
<evidence type="ECO:0000313" key="2">
    <source>
        <dbReference type="EMBL" id="EGO05408.1"/>
    </source>
</evidence>
<feature type="compositionally biased region" description="Basic and acidic residues" evidence="1">
    <location>
        <begin position="13"/>
        <end position="30"/>
    </location>
</feature>
<feature type="region of interest" description="Disordered" evidence="1">
    <location>
        <begin position="79"/>
        <end position="98"/>
    </location>
</feature>
<name>F8PGH5_SERL3</name>
<reference evidence="3" key="1">
    <citation type="journal article" date="2011" name="Science">
        <title>The plant cell wall-decomposing machinery underlies the functional diversity of forest fungi.</title>
        <authorList>
            <person name="Eastwood D.C."/>
            <person name="Floudas D."/>
            <person name="Binder M."/>
            <person name="Majcherczyk A."/>
            <person name="Schneider P."/>
            <person name="Aerts A."/>
            <person name="Asiegbu F.O."/>
            <person name="Baker S.E."/>
            <person name="Barry K."/>
            <person name="Bendiksby M."/>
            <person name="Blumentritt M."/>
            <person name="Coutinho P.M."/>
            <person name="Cullen D."/>
            <person name="de Vries R.P."/>
            <person name="Gathman A."/>
            <person name="Goodell B."/>
            <person name="Henrissat B."/>
            <person name="Ihrmark K."/>
            <person name="Kauserud H."/>
            <person name="Kohler A."/>
            <person name="LaButti K."/>
            <person name="Lapidus A."/>
            <person name="Lavin J.L."/>
            <person name="Lee Y.-H."/>
            <person name="Lindquist E."/>
            <person name="Lilly W."/>
            <person name="Lucas S."/>
            <person name="Morin E."/>
            <person name="Murat C."/>
            <person name="Oguiza J.A."/>
            <person name="Park J."/>
            <person name="Pisabarro A.G."/>
            <person name="Riley R."/>
            <person name="Rosling A."/>
            <person name="Salamov A."/>
            <person name="Schmidt O."/>
            <person name="Schmutz J."/>
            <person name="Skrede I."/>
            <person name="Stenlid J."/>
            <person name="Wiebenga A."/>
            <person name="Xie X."/>
            <person name="Kuees U."/>
            <person name="Hibbett D.S."/>
            <person name="Hoffmeister D."/>
            <person name="Hoegberg N."/>
            <person name="Martin F."/>
            <person name="Grigoriev I.V."/>
            <person name="Watkinson S.C."/>
        </authorList>
    </citation>
    <scope>NUCLEOTIDE SEQUENCE [LARGE SCALE GENOMIC DNA]</scope>
    <source>
        <strain evidence="3">strain S7.3</strain>
    </source>
</reference>
<protein>
    <submittedName>
        <fullName evidence="2">Uncharacterized protein</fullName>
    </submittedName>
</protein>
<dbReference type="InParanoid" id="F8PGH5"/>
<organism evidence="3">
    <name type="scientific">Serpula lacrymans var. lacrymans (strain S7.3)</name>
    <name type="common">Dry rot fungus</name>
    <dbReference type="NCBI Taxonomy" id="936435"/>
    <lineage>
        <taxon>Eukaryota</taxon>
        <taxon>Fungi</taxon>
        <taxon>Dikarya</taxon>
        <taxon>Basidiomycota</taxon>
        <taxon>Agaricomycotina</taxon>
        <taxon>Agaricomycetes</taxon>
        <taxon>Agaricomycetidae</taxon>
        <taxon>Boletales</taxon>
        <taxon>Coniophorineae</taxon>
        <taxon>Serpulaceae</taxon>
        <taxon>Serpula</taxon>
    </lineage>
</organism>